<dbReference type="EMBL" id="LSSK01000044">
    <property type="protein sequence ID" value="OMH85778.1"/>
    <property type="molecule type" value="Genomic_DNA"/>
</dbReference>
<reference evidence="3" key="1">
    <citation type="submission" date="2017-01" db="EMBL/GenBank/DDBJ databases">
        <authorList>
            <person name="Wang Y."/>
            <person name="White M."/>
            <person name="Kvist S."/>
            <person name="Moncalvo J.-M."/>
        </authorList>
    </citation>
    <scope>NUCLEOTIDE SEQUENCE [LARGE SCALE GENOMIC DNA]</scope>
    <source>
        <strain evidence="3">COL-18-3</strain>
    </source>
</reference>
<accession>A0A1R1PXX5</accession>
<evidence type="ECO:0000313" key="2">
    <source>
        <dbReference type="EMBL" id="OMH85778.1"/>
    </source>
</evidence>
<evidence type="ECO:0000313" key="3">
    <source>
        <dbReference type="Proteomes" id="UP000188320"/>
    </source>
</evidence>
<organism evidence="2 3">
    <name type="scientific">Zancudomyces culisetae</name>
    <name type="common">Gut fungus</name>
    <name type="synonym">Smittium culisetae</name>
    <dbReference type="NCBI Taxonomy" id="1213189"/>
    <lineage>
        <taxon>Eukaryota</taxon>
        <taxon>Fungi</taxon>
        <taxon>Fungi incertae sedis</taxon>
        <taxon>Zoopagomycota</taxon>
        <taxon>Kickxellomycotina</taxon>
        <taxon>Harpellomycetes</taxon>
        <taxon>Harpellales</taxon>
        <taxon>Legeriomycetaceae</taxon>
        <taxon>Zancudomyces</taxon>
    </lineage>
</organism>
<proteinExistence type="predicted"/>
<gene>
    <name evidence="2" type="ORF">AX774_g652</name>
</gene>
<feature type="coiled-coil region" evidence="1">
    <location>
        <begin position="4"/>
        <end position="73"/>
    </location>
</feature>
<protein>
    <submittedName>
        <fullName evidence="2">Uncharacterized protein</fullName>
    </submittedName>
</protein>
<comment type="caution">
    <text evidence="2">The sequence shown here is derived from an EMBL/GenBank/DDBJ whole genome shotgun (WGS) entry which is preliminary data.</text>
</comment>
<keyword evidence="3" id="KW-1185">Reference proteome</keyword>
<dbReference type="Proteomes" id="UP000188320">
    <property type="component" value="Unassembled WGS sequence"/>
</dbReference>
<evidence type="ECO:0000256" key="1">
    <source>
        <dbReference type="SAM" id="Coils"/>
    </source>
</evidence>
<name>A0A1R1PXX5_ZANCU</name>
<keyword evidence="1" id="KW-0175">Coiled coil</keyword>
<dbReference type="AlphaFoldDB" id="A0A1R1PXX5"/>
<sequence length="315" mass="37197">MVVLEKYAMENEKNMKKYKALIQEEENLMKMLEESERQLDIEQPQVAEELKAFSELEGKIKLLQQKQHKLVEELDPLREDQETIEERLVPIRSKANENHSQIAELKSQIVYSPEKVKMGKIELKKSLENVKQLISTKSELLKQFESGNSRLEELEVDQDHFYKMVLENLEIRDRRKELELEVSSHNEIITQATSELNIMKNKEDNLKFFLAACIEKIDRLEAQKINKVELLKEKVNSKHEDKMKIESMIEEILKKYEVGMKDVEKDKTDFEALKIRFQNEVNEANMLYTDMKNRLSLYQNAIGMSIAKCLSQYHK</sequence>